<evidence type="ECO:0000313" key="3">
    <source>
        <dbReference type="Proteomes" id="UP000192477"/>
    </source>
</evidence>
<name>A0A1V8Y703_9ENTE</name>
<sequence length="242" mass="29050">MKMFRYSIARLIFYKKQTIFYCLFLSTIAFLLMFVCNLYYLQATLYTQVEERLSFLSIATIKEHFSSFLSVKQFYVTLLLFLLFIFVVTFLFFFQRTLNQERREVIDWRLAGLSNGKIFLLIVWQLILPLVICCVFLLIWTVLFQNLYQNMLQSANLWSLKLFELPDTYALFSTSSQLFIPMDQQTFFKINFVDDTFFINTIKGFFQTVSILATLSLLLSVFQFSIFYRRLKKRKVIFYEHV</sequence>
<proteinExistence type="predicted"/>
<dbReference type="AlphaFoldDB" id="A0A1V8Y703"/>
<evidence type="ECO:0000256" key="1">
    <source>
        <dbReference type="SAM" id="Phobius"/>
    </source>
</evidence>
<feature type="transmembrane region" description="Helical" evidence="1">
    <location>
        <begin position="74"/>
        <end position="94"/>
    </location>
</feature>
<protein>
    <recommendedName>
        <fullName evidence="4">ABC transporter permease</fullName>
    </recommendedName>
</protein>
<feature type="transmembrane region" description="Helical" evidence="1">
    <location>
        <begin position="118"/>
        <end position="143"/>
    </location>
</feature>
<dbReference type="OrthoDB" id="2186891at2"/>
<feature type="transmembrane region" description="Helical" evidence="1">
    <location>
        <begin position="20"/>
        <end position="41"/>
    </location>
</feature>
<keyword evidence="1" id="KW-0812">Transmembrane</keyword>
<organism evidence="2 3">
    <name type="scientific">Enterococcus villorum</name>
    <dbReference type="NCBI Taxonomy" id="112904"/>
    <lineage>
        <taxon>Bacteria</taxon>
        <taxon>Bacillati</taxon>
        <taxon>Bacillota</taxon>
        <taxon>Bacilli</taxon>
        <taxon>Lactobacillales</taxon>
        <taxon>Enterococcaceae</taxon>
        <taxon>Enterococcus</taxon>
    </lineage>
</organism>
<dbReference type="RefSeq" id="WP_081184828.1">
    <property type="nucleotide sequence ID" value="NZ_MJEA01000017.1"/>
</dbReference>
<accession>A0A1V8Y703</accession>
<keyword evidence="1" id="KW-0472">Membrane</keyword>
<reference evidence="2 3" key="1">
    <citation type="journal article" date="2017" name="BMC Microbiol.">
        <title>Comparative genomics of Enterococcus spp. isolated from bovine feces.</title>
        <authorList>
            <person name="Beukers A.G."/>
            <person name="Zaheer R."/>
            <person name="Goji N."/>
            <person name="Amoako K.K."/>
            <person name="Chaves A.V."/>
            <person name="Ward M.P."/>
            <person name="McAllister T.A."/>
        </authorList>
    </citation>
    <scope>NUCLEOTIDE SEQUENCE [LARGE SCALE GENOMIC DNA]</scope>
    <source>
        <strain evidence="2 3">F1129D 143</strain>
    </source>
</reference>
<dbReference type="EMBL" id="MJEA01000017">
    <property type="protein sequence ID" value="OQO68385.1"/>
    <property type="molecule type" value="Genomic_DNA"/>
</dbReference>
<keyword evidence="1" id="KW-1133">Transmembrane helix</keyword>
<gene>
    <name evidence="2" type="ORF">BH747_11935</name>
</gene>
<evidence type="ECO:0000313" key="2">
    <source>
        <dbReference type="EMBL" id="OQO68385.1"/>
    </source>
</evidence>
<dbReference type="STRING" id="112904.BH747_11935"/>
<comment type="caution">
    <text evidence="2">The sequence shown here is derived from an EMBL/GenBank/DDBJ whole genome shotgun (WGS) entry which is preliminary data.</text>
</comment>
<dbReference type="Proteomes" id="UP000192477">
    <property type="component" value="Unassembled WGS sequence"/>
</dbReference>
<feature type="transmembrane region" description="Helical" evidence="1">
    <location>
        <begin position="205"/>
        <end position="228"/>
    </location>
</feature>
<evidence type="ECO:0008006" key="4">
    <source>
        <dbReference type="Google" id="ProtNLM"/>
    </source>
</evidence>